<dbReference type="Gene3D" id="1.10.260.40">
    <property type="entry name" value="lambda repressor-like DNA-binding domains"/>
    <property type="match status" value="1"/>
</dbReference>
<dbReference type="CDD" id="cd01392">
    <property type="entry name" value="HTH_LacI"/>
    <property type="match status" value="1"/>
</dbReference>
<dbReference type="PANTHER" id="PTHR30146">
    <property type="entry name" value="LACI-RELATED TRANSCRIPTIONAL REPRESSOR"/>
    <property type="match status" value="1"/>
</dbReference>
<dbReference type="PROSITE" id="PS00356">
    <property type="entry name" value="HTH_LACI_1"/>
    <property type="match status" value="1"/>
</dbReference>
<keyword evidence="1" id="KW-0805">Transcription regulation</keyword>
<dbReference type="EMBL" id="JBHUOP010000002">
    <property type="protein sequence ID" value="MFD2839874.1"/>
    <property type="molecule type" value="Genomic_DNA"/>
</dbReference>
<keyword evidence="2 5" id="KW-0238">DNA-binding</keyword>
<evidence type="ECO:0000256" key="1">
    <source>
        <dbReference type="ARBA" id="ARBA00023015"/>
    </source>
</evidence>
<comment type="caution">
    <text evidence="5">The sequence shown here is derived from an EMBL/GenBank/DDBJ whole genome shotgun (WGS) entry which is preliminary data.</text>
</comment>
<dbReference type="Pfam" id="PF13377">
    <property type="entry name" value="Peripla_BP_3"/>
    <property type="match status" value="1"/>
</dbReference>
<dbReference type="Proteomes" id="UP001597391">
    <property type="component" value="Unassembled WGS sequence"/>
</dbReference>
<name>A0ABW5XFM0_9MICO</name>
<evidence type="ECO:0000256" key="3">
    <source>
        <dbReference type="ARBA" id="ARBA00023163"/>
    </source>
</evidence>
<dbReference type="SMART" id="SM00354">
    <property type="entry name" value="HTH_LACI"/>
    <property type="match status" value="1"/>
</dbReference>
<gene>
    <name evidence="5" type="ORF">ACFSYH_04735</name>
</gene>
<dbReference type="SUPFAM" id="SSF53822">
    <property type="entry name" value="Periplasmic binding protein-like I"/>
    <property type="match status" value="1"/>
</dbReference>
<proteinExistence type="predicted"/>
<dbReference type="CDD" id="cd06267">
    <property type="entry name" value="PBP1_LacI_sugar_binding-like"/>
    <property type="match status" value="1"/>
</dbReference>
<evidence type="ECO:0000256" key="2">
    <source>
        <dbReference type="ARBA" id="ARBA00023125"/>
    </source>
</evidence>
<evidence type="ECO:0000313" key="5">
    <source>
        <dbReference type="EMBL" id="MFD2839874.1"/>
    </source>
</evidence>
<reference evidence="6" key="1">
    <citation type="journal article" date="2019" name="Int. J. Syst. Evol. Microbiol.">
        <title>The Global Catalogue of Microorganisms (GCM) 10K type strain sequencing project: providing services to taxonomists for standard genome sequencing and annotation.</title>
        <authorList>
            <consortium name="The Broad Institute Genomics Platform"/>
            <consortium name="The Broad Institute Genome Sequencing Center for Infectious Disease"/>
            <person name="Wu L."/>
            <person name="Ma J."/>
        </authorList>
    </citation>
    <scope>NUCLEOTIDE SEQUENCE [LARGE SCALE GENOMIC DNA]</scope>
    <source>
        <strain evidence="6">KCTC 33576</strain>
    </source>
</reference>
<protein>
    <submittedName>
        <fullName evidence="5">LacI family DNA-binding transcriptional regulator</fullName>
    </submittedName>
</protein>
<dbReference type="InterPro" id="IPR000843">
    <property type="entry name" value="HTH_LacI"/>
</dbReference>
<evidence type="ECO:0000313" key="6">
    <source>
        <dbReference type="Proteomes" id="UP001597391"/>
    </source>
</evidence>
<evidence type="ECO:0000259" key="4">
    <source>
        <dbReference type="PROSITE" id="PS50932"/>
    </source>
</evidence>
<dbReference type="SUPFAM" id="SSF47413">
    <property type="entry name" value="lambda repressor-like DNA-binding domains"/>
    <property type="match status" value="1"/>
</dbReference>
<dbReference type="PANTHER" id="PTHR30146:SF109">
    <property type="entry name" value="HTH-TYPE TRANSCRIPTIONAL REGULATOR GALS"/>
    <property type="match status" value="1"/>
</dbReference>
<dbReference type="InterPro" id="IPR046335">
    <property type="entry name" value="LacI/GalR-like_sensor"/>
</dbReference>
<dbReference type="Pfam" id="PF00356">
    <property type="entry name" value="LacI"/>
    <property type="match status" value="1"/>
</dbReference>
<keyword evidence="6" id="KW-1185">Reference proteome</keyword>
<sequence length="355" mass="38081">MKESPMIKHTPTLEEVAAAAGVSRSTASRAINGGSRVSPEAQAAVDDAIARLGYTPNRAARSLVTRRSESIGLIVPEPDIRVLSDPFFSYVIRGMNLALKETDVQLVLLMAQPGESLSRIGKYLGNAHIDGAVVVSHHHEDQLENLIVQSRTPAVFVGRPFLPLKELNVVDTNNLGGGRLATEHLIAQGRRNIAHIAGPTDMTAGEDRATGWRQALEAAGLAPGPMHGGEFTSAIGAYAMERILAEDPTIDAVFAGSDLMASGALRVLEHHGRRVPEDIAIVGYDNLGVAETTEPPLTTVINPVSDMTRWATFELLYQLGYISEEDRYGGLDLDGVVRTGNTTVLPAKLVERRSS</sequence>
<dbReference type="InterPro" id="IPR010982">
    <property type="entry name" value="Lambda_DNA-bd_dom_sf"/>
</dbReference>
<dbReference type="Gene3D" id="3.40.50.2300">
    <property type="match status" value="2"/>
</dbReference>
<dbReference type="PROSITE" id="PS50932">
    <property type="entry name" value="HTH_LACI_2"/>
    <property type="match status" value="1"/>
</dbReference>
<dbReference type="GO" id="GO:0003677">
    <property type="term" value="F:DNA binding"/>
    <property type="evidence" value="ECO:0007669"/>
    <property type="project" value="UniProtKB-KW"/>
</dbReference>
<accession>A0ABW5XFM0</accession>
<keyword evidence="3" id="KW-0804">Transcription</keyword>
<feature type="domain" description="HTH lacI-type" evidence="4">
    <location>
        <begin position="11"/>
        <end position="65"/>
    </location>
</feature>
<dbReference type="InterPro" id="IPR028082">
    <property type="entry name" value="Peripla_BP_I"/>
</dbReference>
<dbReference type="RefSeq" id="WP_377465456.1">
    <property type="nucleotide sequence ID" value="NZ_JBHUOP010000002.1"/>
</dbReference>
<organism evidence="5 6">
    <name type="scientific">Populibacterium corticicola</name>
    <dbReference type="NCBI Taxonomy" id="1812826"/>
    <lineage>
        <taxon>Bacteria</taxon>
        <taxon>Bacillati</taxon>
        <taxon>Actinomycetota</taxon>
        <taxon>Actinomycetes</taxon>
        <taxon>Micrococcales</taxon>
        <taxon>Jonesiaceae</taxon>
        <taxon>Populibacterium</taxon>
    </lineage>
</organism>